<dbReference type="EMBL" id="OVTA01000030">
    <property type="protein sequence ID" value="SPR99183.1"/>
    <property type="molecule type" value="Genomic_DNA"/>
</dbReference>
<dbReference type="AlphaFoldDB" id="A0A375J5F4"/>
<protein>
    <submittedName>
        <fullName evidence="1">Uncharacterized protein</fullName>
    </submittedName>
</protein>
<reference evidence="1 2" key="1">
    <citation type="submission" date="2018-01" db="EMBL/GenBank/DDBJ databases">
        <authorList>
            <person name="Gaut B.S."/>
            <person name="Morton B.R."/>
            <person name="Clegg M.T."/>
            <person name="Duvall M.R."/>
        </authorList>
    </citation>
    <scope>NUCLEOTIDE SEQUENCE [LARGE SCALE GENOMIC DNA]</scope>
    <source>
        <strain evidence="1">Cupriavidus taiwanensis cmp 52</strain>
    </source>
</reference>
<proteinExistence type="predicted"/>
<evidence type="ECO:0000313" key="2">
    <source>
        <dbReference type="Proteomes" id="UP000256805"/>
    </source>
</evidence>
<gene>
    <name evidence="1" type="ORF">CBM2634_A80115</name>
</gene>
<dbReference type="Proteomes" id="UP000256805">
    <property type="component" value="Unassembled WGS sequence"/>
</dbReference>
<name>A0A375J5F4_9BURK</name>
<evidence type="ECO:0000313" key="1">
    <source>
        <dbReference type="EMBL" id="SPR99183.1"/>
    </source>
</evidence>
<sequence length="205" mass="22421">MPPPRAIAASCFWMKLPSRPHPSGAGESVPRSRAFVAPAGMACQRCVSTPQRSPAGMPPACPASPRRAYGTTRKPLWHNGLRSPGPPFAYVRRPAAQSWLPQCRRNDRRHRTQNDTGSFTMPVVRQPAMSHRNTGHAAAARGSGSAPFRCMARSGHVQHAARCMHASALRRLQSRNPRTEHGGPGRWPFHACAICAPPCCRVSRR</sequence>
<organism evidence="1 2">
    <name type="scientific">Cupriavidus taiwanensis</name>
    <dbReference type="NCBI Taxonomy" id="164546"/>
    <lineage>
        <taxon>Bacteria</taxon>
        <taxon>Pseudomonadati</taxon>
        <taxon>Pseudomonadota</taxon>
        <taxon>Betaproteobacteria</taxon>
        <taxon>Burkholderiales</taxon>
        <taxon>Burkholderiaceae</taxon>
        <taxon>Cupriavidus</taxon>
    </lineage>
</organism>
<accession>A0A375J5F4</accession>